<protein>
    <submittedName>
        <fullName evidence="2">Uncharacterized protein</fullName>
    </submittedName>
</protein>
<evidence type="ECO:0000313" key="2">
    <source>
        <dbReference type="EMBL" id="MBW0505508.1"/>
    </source>
</evidence>
<organism evidence="2 3">
    <name type="scientific">Austropuccinia psidii MF-1</name>
    <dbReference type="NCBI Taxonomy" id="1389203"/>
    <lineage>
        <taxon>Eukaryota</taxon>
        <taxon>Fungi</taxon>
        <taxon>Dikarya</taxon>
        <taxon>Basidiomycota</taxon>
        <taxon>Pucciniomycotina</taxon>
        <taxon>Pucciniomycetes</taxon>
        <taxon>Pucciniales</taxon>
        <taxon>Sphaerophragmiaceae</taxon>
        <taxon>Austropuccinia</taxon>
    </lineage>
</organism>
<dbReference type="AlphaFoldDB" id="A0A9Q3HHE1"/>
<sequence length="115" mass="13388">MHDNHDDNNLIKYNPMGLTGSVSVHHSISNKELSNDVQNTISSISAISKDDNSSTNHTKRRFNQERDNTSSQLDYENKRKFSIIPIHKKKDYNNSWFTIPPSITHQHHYIIVDKR</sequence>
<keyword evidence="3" id="KW-1185">Reference proteome</keyword>
<comment type="caution">
    <text evidence="2">The sequence shown here is derived from an EMBL/GenBank/DDBJ whole genome shotgun (WGS) entry which is preliminary data.</text>
</comment>
<evidence type="ECO:0000256" key="1">
    <source>
        <dbReference type="SAM" id="MobiDB-lite"/>
    </source>
</evidence>
<dbReference type="Proteomes" id="UP000765509">
    <property type="component" value="Unassembled WGS sequence"/>
</dbReference>
<feature type="region of interest" description="Disordered" evidence="1">
    <location>
        <begin position="44"/>
        <end position="74"/>
    </location>
</feature>
<dbReference type="EMBL" id="AVOT02018537">
    <property type="protein sequence ID" value="MBW0505508.1"/>
    <property type="molecule type" value="Genomic_DNA"/>
</dbReference>
<name>A0A9Q3HHE1_9BASI</name>
<reference evidence="2" key="1">
    <citation type="submission" date="2021-03" db="EMBL/GenBank/DDBJ databases">
        <title>Draft genome sequence of rust myrtle Austropuccinia psidii MF-1, a brazilian biotype.</title>
        <authorList>
            <person name="Quecine M.C."/>
            <person name="Pachon D.M.R."/>
            <person name="Bonatelli M.L."/>
            <person name="Correr F.H."/>
            <person name="Franceschini L.M."/>
            <person name="Leite T.F."/>
            <person name="Margarido G.R.A."/>
            <person name="Almeida C.A."/>
            <person name="Ferrarezi J.A."/>
            <person name="Labate C.A."/>
        </authorList>
    </citation>
    <scope>NUCLEOTIDE SEQUENCE</scope>
    <source>
        <strain evidence="2">MF-1</strain>
    </source>
</reference>
<gene>
    <name evidence="2" type="ORF">O181_045223</name>
</gene>
<proteinExistence type="predicted"/>
<accession>A0A9Q3HHE1</accession>
<evidence type="ECO:0000313" key="3">
    <source>
        <dbReference type="Proteomes" id="UP000765509"/>
    </source>
</evidence>